<evidence type="ECO:0000313" key="1">
    <source>
        <dbReference type="EMBL" id="TYK01218.1"/>
    </source>
</evidence>
<dbReference type="AlphaFoldDB" id="A0A5D3BQD2"/>
<dbReference type="Pfam" id="PF02992">
    <property type="entry name" value="Transposase_21"/>
    <property type="match status" value="1"/>
</dbReference>
<dbReference type="Proteomes" id="UP000321947">
    <property type="component" value="Unassembled WGS sequence"/>
</dbReference>
<gene>
    <name evidence="1" type="ORF">E5676_scaffold75441G00100</name>
</gene>
<dbReference type="EMBL" id="SSTD01016290">
    <property type="protein sequence ID" value="TYK01218.1"/>
    <property type="molecule type" value="Genomic_DNA"/>
</dbReference>
<comment type="caution">
    <text evidence="1">The sequence shown here is derived from an EMBL/GenBank/DDBJ whole genome shotgun (WGS) entry which is preliminary data.</text>
</comment>
<proteinExistence type="predicted"/>
<name>A0A5D3BQD2_CUCMM</name>
<sequence>MEAEDHRVLASPVDRDVNCLGGGECNGHTCPRRCLPMVVGLNTPKSLYLYVLDKRVETNDALRHPANAEGWKHFDSEFPDFASDPRNVLGLALDGLNSFGQMSTSYSMWPVVLLPYNLPP</sequence>
<organism evidence="1 2">
    <name type="scientific">Cucumis melo var. makuwa</name>
    <name type="common">Oriental melon</name>
    <dbReference type="NCBI Taxonomy" id="1194695"/>
    <lineage>
        <taxon>Eukaryota</taxon>
        <taxon>Viridiplantae</taxon>
        <taxon>Streptophyta</taxon>
        <taxon>Embryophyta</taxon>
        <taxon>Tracheophyta</taxon>
        <taxon>Spermatophyta</taxon>
        <taxon>Magnoliopsida</taxon>
        <taxon>eudicotyledons</taxon>
        <taxon>Gunneridae</taxon>
        <taxon>Pentapetalae</taxon>
        <taxon>rosids</taxon>
        <taxon>fabids</taxon>
        <taxon>Cucurbitales</taxon>
        <taxon>Cucurbitaceae</taxon>
        <taxon>Benincaseae</taxon>
        <taxon>Cucumis</taxon>
    </lineage>
</organism>
<protein>
    <submittedName>
        <fullName evidence="1">Uncharacterized protein</fullName>
    </submittedName>
</protein>
<reference evidence="1 2" key="1">
    <citation type="submission" date="2019-08" db="EMBL/GenBank/DDBJ databases">
        <title>Draft genome sequences of two oriental melons (Cucumis melo L. var makuwa).</title>
        <authorList>
            <person name="Kwon S.-Y."/>
        </authorList>
    </citation>
    <scope>NUCLEOTIDE SEQUENCE [LARGE SCALE GENOMIC DNA]</scope>
    <source>
        <strain evidence="2">cv. Chang Bougi</strain>
        <tissue evidence="1">Leaf</tissue>
    </source>
</reference>
<evidence type="ECO:0000313" key="2">
    <source>
        <dbReference type="Proteomes" id="UP000321947"/>
    </source>
</evidence>
<accession>A0A5D3BQD2</accession>
<dbReference type="InterPro" id="IPR004242">
    <property type="entry name" value="Transposase_21"/>
</dbReference>